<name>A0A6J5Q3Q4_9CAUD</name>
<dbReference type="EMBL" id="LR796937">
    <property type="protein sequence ID" value="CAB4176045.1"/>
    <property type="molecule type" value="Genomic_DNA"/>
</dbReference>
<protein>
    <submittedName>
        <fullName evidence="1">Uncharacterized protein</fullName>
    </submittedName>
</protein>
<dbReference type="InterPro" id="IPR056908">
    <property type="entry name" value="Gp80-like"/>
</dbReference>
<evidence type="ECO:0000313" key="1">
    <source>
        <dbReference type="EMBL" id="CAB4176045.1"/>
    </source>
</evidence>
<dbReference type="Pfam" id="PF23140">
    <property type="entry name" value="Gp80"/>
    <property type="match status" value="1"/>
</dbReference>
<accession>A0A6J5Q3Q4</accession>
<organism evidence="1">
    <name type="scientific">uncultured Caudovirales phage</name>
    <dbReference type="NCBI Taxonomy" id="2100421"/>
    <lineage>
        <taxon>Viruses</taxon>
        <taxon>Duplodnaviria</taxon>
        <taxon>Heunggongvirae</taxon>
        <taxon>Uroviricota</taxon>
        <taxon>Caudoviricetes</taxon>
        <taxon>Peduoviridae</taxon>
        <taxon>Maltschvirus</taxon>
        <taxon>Maltschvirus maltsch</taxon>
    </lineage>
</organism>
<proteinExistence type="predicted"/>
<gene>
    <name evidence="1" type="ORF">UFOVP978_4</name>
</gene>
<sequence>MPTSTYATNKLLEITLRATAWTSPTTVYLSLHTTLDNVSGTLGEVSGGSYSRKSVTFNAASGGAVTLNSIADYTSMPAATVNSVAIWDAVTAGNCLWYGALTTARTVLSGDTLRMSTLSVTLT</sequence>
<reference evidence="1" key="1">
    <citation type="submission" date="2020-05" db="EMBL/GenBank/DDBJ databases">
        <authorList>
            <person name="Chiriac C."/>
            <person name="Salcher M."/>
            <person name="Ghai R."/>
            <person name="Kavagutti S V."/>
        </authorList>
    </citation>
    <scope>NUCLEOTIDE SEQUENCE</scope>
</reference>